<feature type="transmembrane region" description="Helical" evidence="9">
    <location>
        <begin position="211"/>
        <end position="233"/>
    </location>
</feature>
<dbReference type="InterPro" id="IPR035906">
    <property type="entry name" value="MetI-like_sf"/>
</dbReference>
<evidence type="ECO:0000256" key="8">
    <source>
        <dbReference type="ARBA" id="ARBA00023136"/>
    </source>
</evidence>
<evidence type="ECO:0000256" key="4">
    <source>
        <dbReference type="ARBA" id="ARBA00022475"/>
    </source>
</evidence>
<sequence length="433" mass="49225">MSRAGWLSVFVMGLGQFRNRQKGKGFLFLSIQLTYIMVEILTSSLVQGSLQGQPRAWGYGFFMRGIWGFITLGETTGGRFRDNSPVLMIEGLIAILLLSFLVFIWIYNVKDANNTALMYNLTGQRQSSKAYFKEIGESSFAYVVSTPSLILLLFVAIMPIFFAFFIAFTNYDAYHSPPADLIDWVGFANFGKIVNLPGWRTTFVGVASWTIIWATLATFTTFFGGLFLAVLVNNHRIVCKKIWRTIFILPWAIPGMVSLLVFKNFFNQTYGPLNQMLGLNIPWLNDPMLAKVTLIAINFWLGVPYFMMLMTGILTSFDKTIYDAAKVDGANRQQMFWKVTFPILLSQVMPLLIMSFAANFNNFGAVFFLTNGSPRNVAYEYAGHTDILITWIYKMTKDFQMYNMASIMSILIFLIIGGISTWNFMRTDAFKEE</sequence>
<dbReference type="SUPFAM" id="SSF160964">
    <property type="entry name" value="MalF N-terminal region-like"/>
    <property type="match status" value="1"/>
</dbReference>
<keyword evidence="8 9" id="KW-0472">Membrane</keyword>
<feature type="transmembrane region" description="Helical" evidence="9">
    <location>
        <begin position="335"/>
        <end position="358"/>
    </location>
</feature>
<reference evidence="12" key="1">
    <citation type="submission" date="2020-07" db="EMBL/GenBank/DDBJ databases">
        <title>Vallitalea pronyensis genome.</title>
        <authorList>
            <person name="Postec A."/>
        </authorList>
    </citation>
    <scope>NUCLEOTIDE SEQUENCE</scope>
    <source>
        <strain evidence="12">FatNI3</strain>
    </source>
</reference>
<dbReference type="GO" id="GO:1990060">
    <property type="term" value="C:maltose transport complex"/>
    <property type="evidence" value="ECO:0007669"/>
    <property type="project" value="TreeGrafter"/>
</dbReference>
<dbReference type="Gene3D" id="1.10.3720.10">
    <property type="entry name" value="MetI-like"/>
    <property type="match status" value="1"/>
</dbReference>
<comment type="subcellular location">
    <subcellularLocation>
        <location evidence="1 9">Cell membrane</location>
        <topology evidence="1 9">Multi-pass membrane protein</topology>
    </subcellularLocation>
</comment>
<feature type="transmembrane region" description="Helical" evidence="9">
    <location>
        <begin position="245"/>
        <end position="266"/>
    </location>
</feature>
<keyword evidence="7 9" id="KW-1133">Transmembrane helix</keyword>
<evidence type="ECO:0000259" key="11">
    <source>
        <dbReference type="PROSITE" id="PS50928"/>
    </source>
</evidence>
<evidence type="ECO:0000256" key="7">
    <source>
        <dbReference type="ARBA" id="ARBA00022989"/>
    </source>
</evidence>
<evidence type="ECO:0000256" key="2">
    <source>
        <dbReference type="ARBA" id="ARBA00009047"/>
    </source>
</evidence>
<dbReference type="EMBL" id="CP058649">
    <property type="protein sequence ID" value="QUI25569.1"/>
    <property type="molecule type" value="Genomic_DNA"/>
</dbReference>
<feature type="transmembrane region" description="Helical" evidence="9">
    <location>
        <begin position="401"/>
        <end position="425"/>
    </location>
</feature>
<evidence type="ECO:0000256" key="3">
    <source>
        <dbReference type="ARBA" id="ARBA00022448"/>
    </source>
</evidence>
<keyword evidence="3 9" id="KW-0813">Transport</keyword>
<evidence type="ECO:0000313" key="12">
    <source>
        <dbReference type="EMBL" id="QUI25569.1"/>
    </source>
</evidence>
<protein>
    <recommendedName>
        <fullName evidence="10">Maltose/maltodextrin transport system permease protein</fullName>
    </recommendedName>
</protein>
<comment type="similarity">
    <text evidence="2 10">Belongs to the binding-protein-dependent transport system permease family. MalFG subfamily.</text>
</comment>
<dbReference type="InterPro" id="IPR000515">
    <property type="entry name" value="MetI-like"/>
</dbReference>
<keyword evidence="4 10" id="KW-1003">Cell membrane</keyword>
<keyword evidence="6 9" id="KW-0812">Transmembrane</keyword>
<dbReference type="KEGG" id="vpy:HZI73_02235"/>
<feature type="transmembrane region" description="Helical" evidence="9">
    <location>
        <begin position="149"/>
        <end position="169"/>
    </location>
</feature>
<accession>A0A8J8MQ27</accession>
<evidence type="ECO:0000313" key="13">
    <source>
        <dbReference type="Proteomes" id="UP000683246"/>
    </source>
</evidence>
<dbReference type="PROSITE" id="PS50928">
    <property type="entry name" value="ABC_TM1"/>
    <property type="match status" value="1"/>
</dbReference>
<dbReference type="GO" id="GO:0042956">
    <property type="term" value="P:maltodextrin transmembrane transport"/>
    <property type="evidence" value="ECO:0007669"/>
    <property type="project" value="TreeGrafter"/>
</dbReference>
<dbReference type="PANTHER" id="PTHR47314">
    <property type="entry name" value="MALTOSE/MALTODEXTRIN TRANSPORT SYSTEM PERMEASE PROTEIN MALF"/>
    <property type="match status" value="1"/>
</dbReference>
<evidence type="ECO:0000256" key="9">
    <source>
        <dbReference type="RuleBase" id="RU363032"/>
    </source>
</evidence>
<evidence type="ECO:0000256" key="1">
    <source>
        <dbReference type="ARBA" id="ARBA00004651"/>
    </source>
</evidence>
<dbReference type="Proteomes" id="UP000683246">
    <property type="component" value="Chromosome"/>
</dbReference>
<feature type="transmembrane region" description="Helical" evidence="9">
    <location>
        <begin position="85"/>
        <end position="107"/>
    </location>
</feature>
<keyword evidence="13" id="KW-1185">Reference proteome</keyword>
<comment type="function">
    <text evidence="10">Part of the ABC transporter complex MalEFGK involved in maltose/maltodextrin import. Probably responsible for the translocation of the substrate across the membrane.</text>
</comment>
<dbReference type="SUPFAM" id="SSF161098">
    <property type="entry name" value="MetI-like"/>
    <property type="match status" value="1"/>
</dbReference>
<feature type="transmembrane region" description="Helical" evidence="9">
    <location>
        <begin position="292"/>
        <end position="314"/>
    </location>
</feature>
<dbReference type="CDD" id="cd06261">
    <property type="entry name" value="TM_PBP2"/>
    <property type="match status" value="1"/>
</dbReference>
<evidence type="ECO:0000256" key="10">
    <source>
        <dbReference type="RuleBase" id="RU367050"/>
    </source>
</evidence>
<name>A0A8J8MQ27_9FIRM</name>
<feature type="domain" description="ABC transmembrane type-1" evidence="11">
    <location>
        <begin position="207"/>
        <end position="420"/>
    </location>
</feature>
<organism evidence="12 13">
    <name type="scientific">Vallitalea pronyensis</name>
    <dbReference type="NCBI Taxonomy" id="1348613"/>
    <lineage>
        <taxon>Bacteria</taxon>
        <taxon>Bacillati</taxon>
        <taxon>Bacillota</taxon>
        <taxon>Clostridia</taxon>
        <taxon>Lachnospirales</taxon>
        <taxon>Vallitaleaceae</taxon>
        <taxon>Vallitalea</taxon>
    </lineage>
</organism>
<keyword evidence="5 10" id="KW-0762">Sugar transport</keyword>
<feature type="transmembrane region" description="Helical" evidence="9">
    <location>
        <begin position="26"/>
        <end position="50"/>
    </location>
</feature>
<dbReference type="PANTHER" id="PTHR47314:SF1">
    <property type="entry name" value="MALTOSE_MALTODEXTRIN TRANSPORT SYSTEM PERMEASE PROTEIN MALF"/>
    <property type="match status" value="1"/>
</dbReference>
<dbReference type="Pfam" id="PF00528">
    <property type="entry name" value="BPD_transp_1"/>
    <property type="match status" value="1"/>
</dbReference>
<evidence type="ECO:0000256" key="6">
    <source>
        <dbReference type="ARBA" id="ARBA00022692"/>
    </source>
</evidence>
<proteinExistence type="inferred from homology"/>
<dbReference type="AlphaFoldDB" id="A0A8J8MQ27"/>
<evidence type="ECO:0000256" key="5">
    <source>
        <dbReference type="ARBA" id="ARBA00022597"/>
    </source>
</evidence>
<gene>
    <name evidence="12" type="ORF">HZI73_02235</name>
</gene>
<dbReference type="GO" id="GO:0015423">
    <property type="term" value="F:ABC-type maltose transporter activity"/>
    <property type="evidence" value="ECO:0007669"/>
    <property type="project" value="TreeGrafter"/>
</dbReference>